<dbReference type="GO" id="GO:0000122">
    <property type="term" value="P:negative regulation of transcription by RNA polymerase II"/>
    <property type="evidence" value="ECO:0007669"/>
    <property type="project" value="TreeGrafter"/>
</dbReference>
<dbReference type="AlphaFoldDB" id="A0A8S3RUE2"/>
<comment type="caution">
    <text evidence="12">The sequence shown here is derived from an EMBL/GenBank/DDBJ whole genome shotgun (WGS) entry which is preliminary data.</text>
</comment>
<dbReference type="Gene3D" id="1.10.565.10">
    <property type="entry name" value="Retinoid X Receptor"/>
    <property type="match status" value="1"/>
</dbReference>
<dbReference type="GO" id="GO:0009755">
    <property type="term" value="P:hormone-mediated signaling pathway"/>
    <property type="evidence" value="ECO:0007669"/>
    <property type="project" value="TreeGrafter"/>
</dbReference>
<dbReference type="SMART" id="SM00430">
    <property type="entry name" value="HOLI"/>
    <property type="match status" value="1"/>
</dbReference>
<evidence type="ECO:0000313" key="12">
    <source>
        <dbReference type="EMBL" id="CAG2213288.1"/>
    </source>
</evidence>
<dbReference type="GO" id="GO:0005634">
    <property type="term" value="C:nucleus"/>
    <property type="evidence" value="ECO:0007669"/>
    <property type="project" value="UniProtKB-SubCell"/>
</dbReference>
<evidence type="ECO:0000256" key="7">
    <source>
        <dbReference type="ARBA" id="ARBA00023170"/>
    </source>
</evidence>
<dbReference type="OrthoDB" id="5771769at2759"/>
<evidence type="ECO:0000256" key="9">
    <source>
        <dbReference type="RuleBase" id="RU004334"/>
    </source>
</evidence>
<dbReference type="SUPFAM" id="SSF57716">
    <property type="entry name" value="Glucocorticoid receptor-like (DNA-binding domain)"/>
    <property type="match status" value="1"/>
</dbReference>
<keyword evidence="3 9" id="KW-0862">Zinc</keyword>
<keyword evidence="1 9" id="KW-0479">Metal-binding</keyword>
<dbReference type="Proteomes" id="UP000683360">
    <property type="component" value="Unassembled WGS sequence"/>
</dbReference>
<keyword evidence="2 9" id="KW-0863">Zinc-finger</keyword>
<dbReference type="CDD" id="cd06916">
    <property type="entry name" value="NR_DBD_like"/>
    <property type="match status" value="1"/>
</dbReference>
<evidence type="ECO:0000259" key="10">
    <source>
        <dbReference type="PROSITE" id="PS51030"/>
    </source>
</evidence>
<dbReference type="PRINTS" id="PR00047">
    <property type="entry name" value="STROIDFINGER"/>
</dbReference>
<dbReference type="Gene3D" id="3.30.50.10">
    <property type="entry name" value="Erythroid Transcription Factor GATA-1, subunit A"/>
    <property type="match status" value="1"/>
</dbReference>
<dbReference type="GO" id="GO:0000978">
    <property type="term" value="F:RNA polymerase II cis-regulatory region sequence-specific DNA binding"/>
    <property type="evidence" value="ECO:0007669"/>
    <property type="project" value="TreeGrafter"/>
</dbReference>
<reference evidence="12" key="1">
    <citation type="submission" date="2021-03" db="EMBL/GenBank/DDBJ databases">
        <authorList>
            <person name="Bekaert M."/>
        </authorList>
    </citation>
    <scope>NUCLEOTIDE SEQUENCE</scope>
</reference>
<gene>
    <name evidence="12" type="ORF">MEDL_27187</name>
</gene>
<dbReference type="GO" id="GO:0030154">
    <property type="term" value="P:cell differentiation"/>
    <property type="evidence" value="ECO:0007669"/>
    <property type="project" value="TreeGrafter"/>
</dbReference>
<keyword evidence="4 9" id="KW-0805">Transcription regulation</keyword>
<dbReference type="InterPro" id="IPR050234">
    <property type="entry name" value="Nuclear_hormone_rcpt_NR1"/>
</dbReference>
<name>A0A8S3RUE2_MYTED</name>
<dbReference type="EMBL" id="CAJPWZ010001348">
    <property type="protein sequence ID" value="CAG2213288.1"/>
    <property type="molecule type" value="Genomic_DNA"/>
</dbReference>
<dbReference type="InterPro" id="IPR001723">
    <property type="entry name" value="Nuclear_hrmn_rcpt"/>
</dbReference>
<evidence type="ECO:0000256" key="5">
    <source>
        <dbReference type="ARBA" id="ARBA00023125"/>
    </source>
</evidence>
<accession>A0A8S3RUE2</accession>
<dbReference type="PANTHER" id="PTHR24082:SF473">
    <property type="entry name" value="ECDYSONE-INDUCED PROTEIN 75B, ISOFORM B"/>
    <property type="match status" value="1"/>
</dbReference>
<evidence type="ECO:0000256" key="2">
    <source>
        <dbReference type="ARBA" id="ARBA00022771"/>
    </source>
</evidence>
<dbReference type="PROSITE" id="PS51843">
    <property type="entry name" value="NR_LBD"/>
    <property type="match status" value="1"/>
</dbReference>
<dbReference type="PROSITE" id="PS51030">
    <property type="entry name" value="NUCLEAR_REC_DBD_2"/>
    <property type="match status" value="1"/>
</dbReference>
<dbReference type="Pfam" id="PF00105">
    <property type="entry name" value="zf-C4"/>
    <property type="match status" value="1"/>
</dbReference>
<dbReference type="InterPro" id="IPR035500">
    <property type="entry name" value="NHR-like_dom_sf"/>
</dbReference>
<keyword evidence="7 9" id="KW-0675">Receptor</keyword>
<dbReference type="InterPro" id="IPR013088">
    <property type="entry name" value="Znf_NHR/GATA"/>
</dbReference>
<evidence type="ECO:0000256" key="3">
    <source>
        <dbReference type="ARBA" id="ARBA00022833"/>
    </source>
</evidence>
<feature type="domain" description="Nuclear receptor" evidence="10">
    <location>
        <begin position="97"/>
        <end position="177"/>
    </location>
</feature>
<dbReference type="PROSITE" id="PS00031">
    <property type="entry name" value="NUCLEAR_REC_DBD_1"/>
    <property type="match status" value="1"/>
</dbReference>
<protein>
    <submittedName>
        <fullName evidence="12">RARG</fullName>
    </submittedName>
</protein>
<evidence type="ECO:0000256" key="1">
    <source>
        <dbReference type="ARBA" id="ARBA00022723"/>
    </source>
</evidence>
<comment type="subcellular location">
    <subcellularLocation>
        <location evidence="9">Nucleus</location>
    </subcellularLocation>
</comment>
<keyword evidence="6 9" id="KW-0804">Transcription</keyword>
<dbReference type="Pfam" id="PF00104">
    <property type="entry name" value="Hormone_recep"/>
    <property type="match status" value="1"/>
</dbReference>
<sequence>MERPKDRLADRRMHRRDNKYFKSSTGRYWYDIKHITMNYLPLGQELSHHPILPQNQTMETDFSLDLTYHPIKTEVTSFDVNSRKNSANSRGQMTSFLPPCRICGDKASGFHYGANTCEACKGFFRRSIVREQKDEDFEYRCVNDKKCTLTAGKLRLCAHCRYQKCLTIGMSKRAIKQGRYTHARRTQYINEVKHHDIKTEPDLKETIPIDNNEALNFIDSLIAVQEKHSHTCYERLDVNHNNEVSNPALYKDRVGYSIVDTFESSVTLMVDFMRCIPGFSQLHKHDQSELLKGSHSDFFLIGEIDNPMFNQQHNGIHNLSKWPVQHLYSKSKLQDVYKFISKSQELSISKEESTLLRAIAVLSTDRVDLCDPEEIDKMQWFCVNCLRMLTTRYYNNPNQRLWQLLERITTLRTLSPDY</sequence>
<dbReference type="InterPro" id="IPR000536">
    <property type="entry name" value="Nucl_hrmn_rcpt_lig-bd"/>
</dbReference>
<keyword evidence="8 9" id="KW-0539">Nucleus</keyword>
<dbReference type="InterPro" id="IPR001628">
    <property type="entry name" value="Znf_hrmn_rcpt"/>
</dbReference>
<dbReference type="GO" id="GO:0045944">
    <property type="term" value="P:positive regulation of transcription by RNA polymerase II"/>
    <property type="evidence" value="ECO:0007669"/>
    <property type="project" value="TreeGrafter"/>
</dbReference>
<dbReference type="PANTHER" id="PTHR24082">
    <property type="entry name" value="NUCLEAR HORMONE RECEPTOR"/>
    <property type="match status" value="1"/>
</dbReference>
<dbReference type="SUPFAM" id="SSF48508">
    <property type="entry name" value="Nuclear receptor ligand-binding domain"/>
    <property type="match status" value="1"/>
</dbReference>
<dbReference type="PRINTS" id="PR00398">
    <property type="entry name" value="STRDHORMONER"/>
</dbReference>
<keyword evidence="13" id="KW-1185">Reference proteome</keyword>
<evidence type="ECO:0000259" key="11">
    <source>
        <dbReference type="PROSITE" id="PS51843"/>
    </source>
</evidence>
<evidence type="ECO:0000313" key="13">
    <source>
        <dbReference type="Proteomes" id="UP000683360"/>
    </source>
</evidence>
<dbReference type="GO" id="GO:0008270">
    <property type="term" value="F:zinc ion binding"/>
    <property type="evidence" value="ECO:0007669"/>
    <property type="project" value="UniProtKB-KW"/>
</dbReference>
<evidence type="ECO:0000256" key="6">
    <source>
        <dbReference type="ARBA" id="ARBA00023163"/>
    </source>
</evidence>
<organism evidence="12 13">
    <name type="scientific">Mytilus edulis</name>
    <name type="common">Blue mussel</name>
    <dbReference type="NCBI Taxonomy" id="6550"/>
    <lineage>
        <taxon>Eukaryota</taxon>
        <taxon>Metazoa</taxon>
        <taxon>Spiralia</taxon>
        <taxon>Lophotrochozoa</taxon>
        <taxon>Mollusca</taxon>
        <taxon>Bivalvia</taxon>
        <taxon>Autobranchia</taxon>
        <taxon>Pteriomorphia</taxon>
        <taxon>Mytilida</taxon>
        <taxon>Mytiloidea</taxon>
        <taxon>Mytilidae</taxon>
        <taxon>Mytilinae</taxon>
        <taxon>Mytilus</taxon>
    </lineage>
</organism>
<feature type="domain" description="NR LBD" evidence="11">
    <location>
        <begin position="228"/>
        <end position="418"/>
    </location>
</feature>
<comment type="similarity">
    <text evidence="9">Belongs to the nuclear hormone receptor family.</text>
</comment>
<dbReference type="SMART" id="SM00399">
    <property type="entry name" value="ZnF_C4"/>
    <property type="match status" value="1"/>
</dbReference>
<proteinExistence type="inferred from homology"/>
<keyword evidence="5 9" id="KW-0238">DNA-binding</keyword>
<evidence type="ECO:0000256" key="8">
    <source>
        <dbReference type="ARBA" id="ARBA00023242"/>
    </source>
</evidence>
<dbReference type="GO" id="GO:0004879">
    <property type="term" value="F:nuclear receptor activity"/>
    <property type="evidence" value="ECO:0007669"/>
    <property type="project" value="TreeGrafter"/>
</dbReference>
<evidence type="ECO:0000256" key="4">
    <source>
        <dbReference type="ARBA" id="ARBA00023015"/>
    </source>
</evidence>